<proteinExistence type="predicted"/>
<name>A0A1I6Z6I5_9HYPH</name>
<dbReference type="AlphaFoldDB" id="A0A1I6Z6I5"/>
<keyword evidence="1" id="KW-1133">Transmembrane helix</keyword>
<evidence type="ECO:0000256" key="1">
    <source>
        <dbReference type="SAM" id="Phobius"/>
    </source>
</evidence>
<dbReference type="Proteomes" id="UP000183371">
    <property type="component" value="Unassembled WGS sequence"/>
</dbReference>
<sequence length="32" mass="3609">MFESGGLVVRSPFLYVLIVLSDIGYLNHIVTR</sequence>
<reference evidence="3" key="1">
    <citation type="submission" date="2016-10" db="EMBL/GenBank/DDBJ databases">
        <authorList>
            <person name="Varghese N."/>
            <person name="Submissions S."/>
        </authorList>
    </citation>
    <scope>NUCLEOTIDE SEQUENCE [LARGE SCALE GENOMIC DNA]</scope>
    <source>
        <strain evidence="3">DSM 17465</strain>
    </source>
</reference>
<keyword evidence="1" id="KW-0812">Transmembrane</keyword>
<organism evidence="2 3">
    <name type="scientific">Pseudovibrio denitrificans</name>
    <dbReference type="NCBI Taxonomy" id="258256"/>
    <lineage>
        <taxon>Bacteria</taxon>
        <taxon>Pseudomonadati</taxon>
        <taxon>Pseudomonadota</taxon>
        <taxon>Alphaproteobacteria</taxon>
        <taxon>Hyphomicrobiales</taxon>
        <taxon>Stappiaceae</taxon>
        <taxon>Pseudovibrio</taxon>
    </lineage>
</organism>
<gene>
    <name evidence="2" type="ORF">SAMN05444141_102108</name>
</gene>
<dbReference type="EMBL" id="FPBD01000002">
    <property type="protein sequence ID" value="SFT58316.1"/>
    <property type="molecule type" value="Genomic_DNA"/>
</dbReference>
<protein>
    <submittedName>
        <fullName evidence="2">Uncharacterized protein</fullName>
    </submittedName>
</protein>
<evidence type="ECO:0000313" key="3">
    <source>
        <dbReference type="Proteomes" id="UP000183371"/>
    </source>
</evidence>
<keyword evidence="3" id="KW-1185">Reference proteome</keyword>
<keyword evidence="1" id="KW-0472">Membrane</keyword>
<evidence type="ECO:0000313" key="2">
    <source>
        <dbReference type="EMBL" id="SFT58316.1"/>
    </source>
</evidence>
<accession>A0A1I6Z6I5</accession>
<feature type="transmembrane region" description="Helical" evidence="1">
    <location>
        <begin position="12"/>
        <end position="30"/>
    </location>
</feature>